<dbReference type="InterPro" id="IPR032710">
    <property type="entry name" value="NTF2-like_dom_sf"/>
</dbReference>
<feature type="region of interest" description="Disordered" evidence="1">
    <location>
        <begin position="1"/>
        <end position="23"/>
    </location>
</feature>
<dbReference type="OrthoDB" id="9182871at2"/>
<protein>
    <recommendedName>
        <fullName evidence="4">SnoaL-like domain-containing protein</fullName>
    </recommendedName>
</protein>
<dbReference type="InterPro" id="IPR009959">
    <property type="entry name" value="Cyclase_SnoaL-like"/>
</dbReference>
<dbReference type="PANTHER" id="PTHR38436:SF1">
    <property type="entry name" value="ESTER CYCLASE"/>
    <property type="match status" value="1"/>
</dbReference>
<evidence type="ECO:0000313" key="2">
    <source>
        <dbReference type="EMBL" id="SEH14007.1"/>
    </source>
</evidence>
<dbReference type="PANTHER" id="PTHR38436">
    <property type="entry name" value="POLYKETIDE CYCLASE SNOAL-LIKE DOMAIN"/>
    <property type="match status" value="1"/>
</dbReference>
<dbReference type="AlphaFoldDB" id="A0A1H6FT66"/>
<sequence>MASGDQDRKTRGAARESAVEAAPSTAEECARGYFEALARRDPEAMVAYWAPDGVDDIVPLRVLRGRDEIRSFFEGLFAAFPDLTTQVRRIVSDERCAAVEWRMRGTFSGRPFQGIAPTGQKLELRGVDLVEVKAGLIVRNAAYYDGAAFARQVGLLPPADSTAERALKSLFNAYVKVRKDIFGRLGG</sequence>
<keyword evidence="3" id="KW-1185">Reference proteome</keyword>
<organism evidence="2 3">
    <name type="scientific">Thermoleophilum album</name>
    <dbReference type="NCBI Taxonomy" id="29539"/>
    <lineage>
        <taxon>Bacteria</taxon>
        <taxon>Bacillati</taxon>
        <taxon>Actinomycetota</taxon>
        <taxon>Thermoleophilia</taxon>
        <taxon>Thermoleophilales</taxon>
        <taxon>Thermoleophilaceae</taxon>
        <taxon>Thermoleophilum</taxon>
    </lineage>
</organism>
<name>A0A1H6FT66_THEAL</name>
<dbReference type="SUPFAM" id="SSF54427">
    <property type="entry name" value="NTF2-like"/>
    <property type="match status" value="1"/>
</dbReference>
<dbReference type="STRING" id="29539.SAMN02745716_1451"/>
<dbReference type="GO" id="GO:0030638">
    <property type="term" value="P:polyketide metabolic process"/>
    <property type="evidence" value="ECO:0007669"/>
    <property type="project" value="InterPro"/>
</dbReference>
<reference evidence="3" key="1">
    <citation type="submission" date="2016-10" db="EMBL/GenBank/DDBJ databases">
        <authorList>
            <person name="Varghese N."/>
            <person name="Submissions S."/>
        </authorList>
    </citation>
    <scope>NUCLEOTIDE SEQUENCE [LARGE SCALE GENOMIC DNA]</scope>
    <source>
        <strain evidence="3">ATCC 35263</strain>
    </source>
</reference>
<evidence type="ECO:0008006" key="4">
    <source>
        <dbReference type="Google" id="ProtNLM"/>
    </source>
</evidence>
<dbReference type="Gene3D" id="3.10.450.50">
    <property type="match status" value="1"/>
</dbReference>
<evidence type="ECO:0000256" key="1">
    <source>
        <dbReference type="SAM" id="MobiDB-lite"/>
    </source>
</evidence>
<proteinExistence type="predicted"/>
<dbReference type="Pfam" id="PF07366">
    <property type="entry name" value="SnoaL"/>
    <property type="match status" value="1"/>
</dbReference>
<gene>
    <name evidence="2" type="ORF">SAMN02745716_1451</name>
</gene>
<feature type="compositionally biased region" description="Basic and acidic residues" evidence="1">
    <location>
        <begin position="1"/>
        <end position="18"/>
    </location>
</feature>
<dbReference type="EMBL" id="FNWJ01000002">
    <property type="protein sequence ID" value="SEH14007.1"/>
    <property type="molecule type" value="Genomic_DNA"/>
</dbReference>
<evidence type="ECO:0000313" key="3">
    <source>
        <dbReference type="Proteomes" id="UP000222056"/>
    </source>
</evidence>
<accession>A0A1H6FT66</accession>
<dbReference type="Proteomes" id="UP000222056">
    <property type="component" value="Unassembled WGS sequence"/>
</dbReference>
<dbReference type="RefSeq" id="WP_093117734.1">
    <property type="nucleotide sequence ID" value="NZ_FNWJ01000002.1"/>
</dbReference>